<feature type="domain" description="NAD(P)-binding" evidence="1">
    <location>
        <begin position="2"/>
        <end position="310"/>
    </location>
</feature>
<protein>
    <submittedName>
        <fullName evidence="2">NAD-dependent epimerase/dehydratase family protein</fullName>
    </submittedName>
</protein>
<dbReference type="PRINTS" id="PR01713">
    <property type="entry name" value="NUCEPIMERASE"/>
</dbReference>
<dbReference type="InterPro" id="IPR036291">
    <property type="entry name" value="NAD(P)-bd_dom_sf"/>
</dbReference>
<dbReference type="PANTHER" id="PTHR43000">
    <property type="entry name" value="DTDP-D-GLUCOSE 4,6-DEHYDRATASE-RELATED"/>
    <property type="match status" value="1"/>
</dbReference>
<dbReference type="UniPathway" id="UPA00796">
    <property type="reaction ID" value="UER00771"/>
</dbReference>
<comment type="caution">
    <text evidence="2">The sequence shown here is derived from an EMBL/GenBank/DDBJ whole genome shotgun (WGS) entry which is preliminary data.</text>
</comment>
<name>A0A3A4NEK6_ABYX5</name>
<evidence type="ECO:0000313" key="2">
    <source>
        <dbReference type="EMBL" id="RJP15280.1"/>
    </source>
</evidence>
<dbReference type="Proteomes" id="UP000265882">
    <property type="component" value="Unassembled WGS sequence"/>
</dbReference>
<dbReference type="InterPro" id="IPR016040">
    <property type="entry name" value="NAD(P)-bd_dom"/>
</dbReference>
<accession>A0A3A4NEK6</accession>
<dbReference type="AlphaFoldDB" id="A0A3A4NEK6"/>
<dbReference type="Gene3D" id="3.40.50.720">
    <property type="entry name" value="NAD(P)-binding Rossmann-like Domain"/>
    <property type="match status" value="1"/>
</dbReference>
<evidence type="ECO:0000313" key="3">
    <source>
        <dbReference type="Proteomes" id="UP000265882"/>
    </source>
</evidence>
<dbReference type="SUPFAM" id="SSF51735">
    <property type="entry name" value="NAD(P)-binding Rossmann-fold domains"/>
    <property type="match status" value="1"/>
</dbReference>
<dbReference type="EMBL" id="QZKU01000137">
    <property type="protein sequence ID" value="RJP15280.1"/>
    <property type="molecule type" value="Genomic_DNA"/>
</dbReference>
<sequence>MLVTGGAGFIGSHLAEALTKRGNHVSVLDDLSTGSRDNIEHLQGDPKFSFVLGTILDASTVDSLVSQCQMVYHLAAAVGVKYIIDNPLNSLRINIKGTENVFESANRHKRKVILASTSEIYGKNEKDRLSEDDDRILGSTAISRWGYSCTKAFDEFLALAYWREKKLPVVALRYFNTCGPRQTGEYGMVIPRFVKAALLGHPLLVYGDGKQIRCFSYIDDIVEGTIALAEHPKAEGEIFNLGSTEPITISELAHKIVRMTNSNSKIEYVPYEQAYEKGFEDLHRRVPDISKARKLVGFEPKTSLEQLLRKVIEYFSR</sequence>
<organism evidence="2 3">
    <name type="scientific">Abyssobacteria bacterium (strain SURF_5)</name>
    <dbReference type="NCBI Taxonomy" id="2093360"/>
    <lineage>
        <taxon>Bacteria</taxon>
        <taxon>Pseudomonadati</taxon>
        <taxon>Candidatus Hydrogenedentota</taxon>
        <taxon>Candidatus Abyssobacteria</taxon>
    </lineage>
</organism>
<proteinExistence type="predicted"/>
<dbReference type="Pfam" id="PF16363">
    <property type="entry name" value="GDP_Man_Dehyd"/>
    <property type="match status" value="1"/>
</dbReference>
<dbReference type="GO" id="GO:0033320">
    <property type="term" value="P:UDP-D-xylose biosynthetic process"/>
    <property type="evidence" value="ECO:0007669"/>
    <property type="project" value="UniProtKB-UniPathway"/>
</dbReference>
<evidence type="ECO:0000259" key="1">
    <source>
        <dbReference type="Pfam" id="PF16363"/>
    </source>
</evidence>
<gene>
    <name evidence="2" type="ORF">C4520_20430</name>
</gene>
<reference evidence="2 3" key="1">
    <citation type="journal article" date="2017" name="ISME J.">
        <title>Energy and carbon metabolisms in a deep terrestrial subsurface fluid microbial community.</title>
        <authorList>
            <person name="Momper L."/>
            <person name="Jungbluth S.P."/>
            <person name="Lee M.D."/>
            <person name="Amend J.P."/>
        </authorList>
    </citation>
    <scope>NUCLEOTIDE SEQUENCE [LARGE SCALE GENOMIC DNA]</scope>
    <source>
        <strain evidence="2">SURF_5</strain>
    </source>
</reference>